<protein>
    <submittedName>
        <fullName evidence="2">Uncharacterized protein</fullName>
    </submittedName>
</protein>
<sequence>MTGMTLNYVLLATTGIYFLGCLYSISKGERADRRLSRPIFAGILFILVLIATLMGIDYMDFKLAIETGNWKF</sequence>
<feature type="transmembrane region" description="Helical" evidence="1">
    <location>
        <begin position="6"/>
        <end position="26"/>
    </location>
</feature>
<dbReference type="EMBL" id="VSSQ01084178">
    <property type="protein sequence ID" value="MPN32264.1"/>
    <property type="molecule type" value="Genomic_DNA"/>
</dbReference>
<name>A0A645H7L4_9ZZZZ</name>
<feature type="transmembrane region" description="Helical" evidence="1">
    <location>
        <begin position="38"/>
        <end position="56"/>
    </location>
</feature>
<proteinExistence type="predicted"/>
<dbReference type="AlphaFoldDB" id="A0A645H7L4"/>
<comment type="caution">
    <text evidence="2">The sequence shown here is derived from an EMBL/GenBank/DDBJ whole genome shotgun (WGS) entry which is preliminary data.</text>
</comment>
<accession>A0A645H7L4</accession>
<reference evidence="2" key="1">
    <citation type="submission" date="2019-08" db="EMBL/GenBank/DDBJ databases">
        <authorList>
            <person name="Kucharzyk K."/>
            <person name="Murdoch R.W."/>
            <person name="Higgins S."/>
            <person name="Loffler F."/>
        </authorList>
    </citation>
    <scope>NUCLEOTIDE SEQUENCE</scope>
</reference>
<evidence type="ECO:0000256" key="1">
    <source>
        <dbReference type="SAM" id="Phobius"/>
    </source>
</evidence>
<keyword evidence="1" id="KW-1133">Transmembrane helix</keyword>
<keyword evidence="1" id="KW-0812">Transmembrane</keyword>
<keyword evidence="1" id="KW-0472">Membrane</keyword>
<gene>
    <name evidence="2" type="ORF">SDC9_179742</name>
</gene>
<evidence type="ECO:0000313" key="2">
    <source>
        <dbReference type="EMBL" id="MPN32264.1"/>
    </source>
</evidence>
<organism evidence="2">
    <name type="scientific">bioreactor metagenome</name>
    <dbReference type="NCBI Taxonomy" id="1076179"/>
    <lineage>
        <taxon>unclassified sequences</taxon>
        <taxon>metagenomes</taxon>
        <taxon>ecological metagenomes</taxon>
    </lineage>
</organism>